<dbReference type="OrthoDB" id="6100049at2759"/>
<dbReference type="CDD" id="cd12960">
    <property type="entry name" value="Spider_toxin"/>
    <property type="match status" value="1"/>
</dbReference>
<dbReference type="AlphaFoldDB" id="A0A443SK17"/>
<organism evidence="5 6">
    <name type="scientific">Leptotrombidium deliense</name>
    <dbReference type="NCBI Taxonomy" id="299467"/>
    <lineage>
        <taxon>Eukaryota</taxon>
        <taxon>Metazoa</taxon>
        <taxon>Ecdysozoa</taxon>
        <taxon>Arthropoda</taxon>
        <taxon>Chelicerata</taxon>
        <taxon>Arachnida</taxon>
        <taxon>Acari</taxon>
        <taxon>Acariformes</taxon>
        <taxon>Trombidiformes</taxon>
        <taxon>Prostigmata</taxon>
        <taxon>Anystina</taxon>
        <taxon>Parasitengona</taxon>
        <taxon>Trombiculoidea</taxon>
        <taxon>Trombiculidae</taxon>
        <taxon>Leptotrombidium</taxon>
    </lineage>
</organism>
<reference evidence="5 6" key="1">
    <citation type="journal article" date="2018" name="Gigascience">
        <title>Genomes of trombidid mites reveal novel predicted allergens and laterally-transferred genes associated with secondary metabolism.</title>
        <authorList>
            <person name="Dong X."/>
            <person name="Chaisiri K."/>
            <person name="Xia D."/>
            <person name="Armstrong S.D."/>
            <person name="Fang Y."/>
            <person name="Donnelly M.J."/>
            <person name="Kadowaki T."/>
            <person name="McGarry J.W."/>
            <person name="Darby A.C."/>
            <person name="Makepeace B.L."/>
        </authorList>
    </citation>
    <scope>NUCLEOTIDE SEQUENCE [LARGE SCALE GENOMIC DNA]</scope>
    <source>
        <strain evidence="5">UoL-UT</strain>
    </source>
</reference>
<gene>
    <name evidence="5" type="ORF">B4U80_11396</name>
</gene>
<sequence>MSIALKLMVTFLIVAVFVVSIQGYNLQDANGEDEYYATALANLLKQRQRIENGQEAAMAGAADKRGCIRRGGGCEGRPNDCCEGNSCRCNLFGSNCRCQRMGLFQKLI</sequence>
<dbReference type="VEuPathDB" id="VectorBase:LDEU004215"/>
<keyword evidence="6" id="KW-1185">Reference proteome</keyword>
<evidence type="ECO:0000256" key="4">
    <source>
        <dbReference type="SAM" id="SignalP"/>
    </source>
</evidence>
<keyword evidence="2" id="KW-0964">Secreted</keyword>
<evidence type="ECO:0000313" key="5">
    <source>
        <dbReference type="EMBL" id="RWS27825.1"/>
    </source>
</evidence>
<dbReference type="STRING" id="299467.A0A443SK17"/>
<evidence type="ECO:0000313" key="6">
    <source>
        <dbReference type="Proteomes" id="UP000288716"/>
    </source>
</evidence>
<feature type="signal peptide" evidence="4">
    <location>
        <begin position="1"/>
        <end position="23"/>
    </location>
</feature>
<comment type="subcellular location">
    <subcellularLocation>
        <location evidence="1">Secreted</location>
    </subcellularLocation>
</comment>
<evidence type="ECO:0000256" key="1">
    <source>
        <dbReference type="ARBA" id="ARBA00004613"/>
    </source>
</evidence>
<evidence type="ECO:0000256" key="3">
    <source>
        <dbReference type="ARBA" id="ARBA00023157"/>
    </source>
</evidence>
<dbReference type="SUPFAM" id="SSF57059">
    <property type="entry name" value="omega toxin-like"/>
    <property type="match status" value="1"/>
</dbReference>
<feature type="chain" id="PRO_5019148698" evidence="4">
    <location>
        <begin position="24"/>
        <end position="108"/>
    </location>
</feature>
<dbReference type="GO" id="GO:0008200">
    <property type="term" value="F:ion channel inhibitor activity"/>
    <property type="evidence" value="ECO:0007669"/>
    <property type="project" value="InterPro"/>
</dbReference>
<keyword evidence="3" id="KW-1015">Disulfide bond</keyword>
<protein>
    <submittedName>
        <fullName evidence="5">Uncharacterized protein</fullName>
    </submittedName>
</protein>
<evidence type="ECO:0000256" key="2">
    <source>
        <dbReference type="ARBA" id="ARBA00022525"/>
    </source>
</evidence>
<dbReference type="Proteomes" id="UP000288716">
    <property type="component" value="Unassembled WGS sequence"/>
</dbReference>
<dbReference type="EMBL" id="NCKV01001756">
    <property type="protein sequence ID" value="RWS27825.1"/>
    <property type="molecule type" value="Genomic_DNA"/>
</dbReference>
<dbReference type="GO" id="GO:0005576">
    <property type="term" value="C:extracellular region"/>
    <property type="evidence" value="ECO:0007669"/>
    <property type="project" value="UniProtKB-SubCell"/>
</dbReference>
<accession>A0A443SK17</accession>
<name>A0A443SK17_9ACAR</name>
<dbReference type="Pfam" id="PF02819">
    <property type="entry name" value="Toxin_9"/>
    <property type="match status" value="1"/>
</dbReference>
<comment type="caution">
    <text evidence="5">The sequence shown here is derived from an EMBL/GenBank/DDBJ whole genome shotgun (WGS) entry which is preliminary data.</text>
</comment>
<dbReference type="InterPro" id="IPR004169">
    <property type="entry name" value="Spidertoxin"/>
</dbReference>
<proteinExistence type="predicted"/>
<keyword evidence="4" id="KW-0732">Signal</keyword>
<dbReference type="Gene3D" id="4.10.40.10">
    <property type="match status" value="1"/>
</dbReference>